<protein>
    <submittedName>
        <fullName evidence="1">Uncharacterized protein</fullName>
    </submittedName>
</protein>
<gene>
    <name evidence="1" type="ORF">HGRIS_014904</name>
</gene>
<keyword evidence="2" id="KW-1185">Reference proteome</keyword>
<proteinExistence type="predicted"/>
<evidence type="ECO:0000313" key="2">
    <source>
        <dbReference type="Proteomes" id="UP001556367"/>
    </source>
</evidence>
<evidence type="ECO:0000313" key="1">
    <source>
        <dbReference type="EMBL" id="KAL0957536.1"/>
    </source>
</evidence>
<reference evidence="2" key="1">
    <citation type="submission" date="2024-06" db="EMBL/GenBank/DDBJ databases">
        <title>Multi-omics analyses provide insights into the biosynthesis of the anticancer antibiotic pleurotin in Hohenbuehelia grisea.</title>
        <authorList>
            <person name="Weaver J.A."/>
            <person name="Alberti F."/>
        </authorList>
    </citation>
    <scope>NUCLEOTIDE SEQUENCE [LARGE SCALE GENOMIC DNA]</scope>
    <source>
        <strain evidence="2">T-177</strain>
    </source>
</reference>
<organism evidence="1 2">
    <name type="scientific">Hohenbuehelia grisea</name>
    <dbReference type="NCBI Taxonomy" id="104357"/>
    <lineage>
        <taxon>Eukaryota</taxon>
        <taxon>Fungi</taxon>
        <taxon>Dikarya</taxon>
        <taxon>Basidiomycota</taxon>
        <taxon>Agaricomycotina</taxon>
        <taxon>Agaricomycetes</taxon>
        <taxon>Agaricomycetidae</taxon>
        <taxon>Agaricales</taxon>
        <taxon>Pleurotineae</taxon>
        <taxon>Pleurotaceae</taxon>
        <taxon>Hohenbuehelia</taxon>
    </lineage>
</organism>
<sequence>MSATRSPMVLTTLAIFRGLQERLREILRDLPDHTLAKLRQGLVRAHTKLSDYCTKFDASPYYIWASLLNPRISYEGLKVDYQCYKALLAFLEASKTRFQDHFRTHYMTHTLASSLSSTSSASQSTTASPHAPHLPRKSILCLVMLGKIGWQ</sequence>
<dbReference type="Proteomes" id="UP001556367">
    <property type="component" value="Unassembled WGS sequence"/>
</dbReference>
<name>A0ABR3JR67_9AGAR</name>
<accession>A0ABR3JR67</accession>
<comment type="caution">
    <text evidence="1">The sequence shown here is derived from an EMBL/GenBank/DDBJ whole genome shotgun (WGS) entry which is preliminary data.</text>
</comment>
<dbReference type="EMBL" id="JASNQZ010000005">
    <property type="protein sequence ID" value="KAL0957536.1"/>
    <property type="molecule type" value="Genomic_DNA"/>
</dbReference>